<feature type="compositionally biased region" description="Basic residues" evidence="1">
    <location>
        <begin position="74"/>
        <end position="83"/>
    </location>
</feature>
<feature type="compositionally biased region" description="Low complexity" evidence="1">
    <location>
        <begin position="84"/>
        <end position="98"/>
    </location>
</feature>
<evidence type="ECO:0000256" key="1">
    <source>
        <dbReference type="SAM" id="MobiDB-lite"/>
    </source>
</evidence>
<keyword evidence="3" id="KW-1185">Reference proteome</keyword>
<reference evidence="2" key="1">
    <citation type="journal article" date="2023" name="bioRxiv">
        <title>Improved chromosome-level genome assembly for marigold (Tagetes erecta).</title>
        <authorList>
            <person name="Jiang F."/>
            <person name="Yuan L."/>
            <person name="Wang S."/>
            <person name="Wang H."/>
            <person name="Xu D."/>
            <person name="Wang A."/>
            <person name="Fan W."/>
        </authorList>
    </citation>
    <scope>NUCLEOTIDE SEQUENCE</scope>
    <source>
        <strain evidence="2">WSJ</strain>
        <tissue evidence="2">Leaf</tissue>
    </source>
</reference>
<accession>A0AAD8P106</accession>
<feature type="compositionally biased region" description="Polar residues" evidence="1">
    <location>
        <begin position="125"/>
        <end position="145"/>
    </location>
</feature>
<comment type="caution">
    <text evidence="2">The sequence shown here is derived from an EMBL/GenBank/DDBJ whole genome shotgun (WGS) entry which is preliminary data.</text>
</comment>
<dbReference type="EMBL" id="JAUHHV010000003">
    <property type="protein sequence ID" value="KAK1429348.1"/>
    <property type="molecule type" value="Genomic_DNA"/>
</dbReference>
<evidence type="ECO:0000313" key="2">
    <source>
        <dbReference type="EMBL" id="KAK1429348.1"/>
    </source>
</evidence>
<protein>
    <submittedName>
        <fullName evidence="2">Uncharacterized protein</fullName>
    </submittedName>
</protein>
<gene>
    <name evidence="2" type="ORF">QVD17_11556</name>
</gene>
<dbReference type="Proteomes" id="UP001229421">
    <property type="component" value="Unassembled WGS sequence"/>
</dbReference>
<proteinExistence type="predicted"/>
<organism evidence="2 3">
    <name type="scientific">Tagetes erecta</name>
    <name type="common">African marigold</name>
    <dbReference type="NCBI Taxonomy" id="13708"/>
    <lineage>
        <taxon>Eukaryota</taxon>
        <taxon>Viridiplantae</taxon>
        <taxon>Streptophyta</taxon>
        <taxon>Embryophyta</taxon>
        <taxon>Tracheophyta</taxon>
        <taxon>Spermatophyta</taxon>
        <taxon>Magnoliopsida</taxon>
        <taxon>eudicotyledons</taxon>
        <taxon>Gunneridae</taxon>
        <taxon>Pentapetalae</taxon>
        <taxon>asterids</taxon>
        <taxon>campanulids</taxon>
        <taxon>Asterales</taxon>
        <taxon>Asteraceae</taxon>
        <taxon>Asteroideae</taxon>
        <taxon>Heliantheae alliance</taxon>
        <taxon>Tageteae</taxon>
        <taxon>Tagetes</taxon>
    </lineage>
</organism>
<dbReference type="AlphaFoldDB" id="A0AAD8P106"/>
<sequence length="339" mass="38069">MVLSSSRSPSRLVSPEFEAWFAAAVTHYRWQVDCFTSTLNGTAPPYPEPPLPPPWVEPKPFAPKPFLHQIHSSVPKKRNHQKTTSRTTPKRPSTAPLTPKTPPKPTHKQAQKPPSNNTHRHYKSNTKTCAPTENHTRNSPHNNRVSPLHKEPNANTAPNALGRTEWRPPWRHDLSADFVIRIHRNRSRFFALSQLASLLLCFDLIPLANDSLIIVDVASVETNIVCSSVLAKLHVIDVYENNGPKGVDTVCVCGSPDASREGLGKDRFKGNFGFESGYTKPYVFLKLLHRSGLPVHVIQLITNGGQLRTVTLLLIEVQKHKIQMRIRRLGCHVEYLLSC</sequence>
<evidence type="ECO:0000313" key="3">
    <source>
        <dbReference type="Proteomes" id="UP001229421"/>
    </source>
</evidence>
<feature type="region of interest" description="Disordered" evidence="1">
    <location>
        <begin position="71"/>
        <end position="165"/>
    </location>
</feature>
<name>A0AAD8P106_TARER</name>